<dbReference type="SUPFAM" id="SSF110296">
    <property type="entry name" value="Oligoxyloglucan reducing end-specific cellobiohydrolase"/>
    <property type="match status" value="1"/>
</dbReference>
<keyword evidence="1" id="KW-1133">Transmembrane helix</keyword>
<proteinExistence type="predicted"/>
<evidence type="ECO:0000313" key="2">
    <source>
        <dbReference type="EMBL" id="WLI74322.1"/>
    </source>
</evidence>
<evidence type="ECO:0000313" key="3">
    <source>
        <dbReference type="Proteomes" id="UP001235344"/>
    </source>
</evidence>
<evidence type="ECO:0000256" key="1">
    <source>
        <dbReference type="SAM" id="Phobius"/>
    </source>
</evidence>
<feature type="transmembrane region" description="Helical" evidence="1">
    <location>
        <begin position="68"/>
        <end position="87"/>
    </location>
</feature>
<sequence>MALFAFLLNYPWEFLQVPYFVAMPEMAHWDAVIFCTRATMGDVLIALVAFWVVAMFRRQRSWLLRPDARAIFAFIATGIVITVGLEWHATELQQRWQYAERMPTLPLVGTGLTPLLQRLVLPPIIVWLARRQMLGERYLMHLAVDPDNPQRLVAADDLNQLLISENGGRDWSRLE</sequence>
<reference evidence="2 3" key="1">
    <citation type="submission" date="2023-08" db="EMBL/GenBank/DDBJ databases">
        <title>Transcriptome Analysis of Halomonas alkalicola CICC 11012s to Identify the Genes Involved in Alkaline Tolerances.</title>
        <authorList>
            <person name="Zhai L."/>
        </authorList>
    </citation>
    <scope>NUCLEOTIDE SEQUENCE [LARGE SCALE GENOMIC DNA]</scope>
    <source>
        <strain evidence="2 3">CICC 11012s</strain>
    </source>
</reference>
<name>A0ABY9H887_9GAMM</name>
<gene>
    <name evidence="2" type="ORF">B6N23_05250</name>
</gene>
<dbReference type="Proteomes" id="UP001235344">
    <property type="component" value="Chromosome"/>
</dbReference>
<feature type="transmembrane region" description="Helical" evidence="1">
    <location>
        <begin position="31"/>
        <end position="56"/>
    </location>
</feature>
<protein>
    <recommendedName>
        <fullName evidence="4">Inner membrane protein</fullName>
    </recommendedName>
</protein>
<dbReference type="RefSeq" id="WP_305502535.1">
    <property type="nucleotide sequence ID" value="NZ_CP131913.1"/>
</dbReference>
<keyword evidence="1" id="KW-0812">Transmembrane</keyword>
<accession>A0ABY9H887</accession>
<evidence type="ECO:0008006" key="4">
    <source>
        <dbReference type="Google" id="ProtNLM"/>
    </source>
</evidence>
<organism evidence="2 3">
    <name type="scientific">Halomonas alkalicola</name>
    <dbReference type="NCBI Taxonomy" id="1930622"/>
    <lineage>
        <taxon>Bacteria</taxon>
        <taxon>Pseudomonadati</taxon>
        <taxon>Pseudomonadota</taxon>
        <taxon>Gammaproteobacteria</taxon>
        <taxon>Oceanospirillales</taxon>
        <taxon>Halomonadaceae</taxon>
        <taxon>Halomonas</taxon>
    </lineage>
</organism>
<dbReference type="EMBL" id="CP131913">
    <property type="protein sequence ID" value="WLI74322.1"/>
    <property type="molecule type" value="Genomic_DNA"/>
</dbReference>
<feature type="transmembrane region" description="Helical" evidence="1">
    <location>
        <begin position="107"/>
        <end position="129"/>
    </location>
</feature>
<keyword evidence="3" id="KW-1185">Reference proteome</keyword>
<keyword evidence="1" id="KW-0472">Membrane</keyword>